<sequence length="411" mass="46536">MQALNITAERLSRLLRDHNLTRQQFIARYGLRPLVWVPELPARAQLALALSGALLLALALPGNALVLSVVARRRAMRTVTNIFICSLALSDLLIALFCIPVTTLQNLSDTWQGGAFVCKMVPFAQCTAVVTEILTLTCIALERHHGLVHPLRVRCRYTHRRAFATLGVVWLVAVIVGAPMWHVQRLEVKYDFLYEKEHVCCLEEWSSPVHQKVYTTLILVILFLLPLLLMFSLYSKIGYELWIHKRVGDSSVLRTIHGNEMSKITRKKKRAVAMMATVVALFAVCWAPFHVVHMLMEYGSFEEQYDEVTVKTVLAVVQILGFSNTICNPIVYAFMNESFRKNFLFALCCCAQREAPSPRRRRGPSGTALRQRRTAPGRGEDAVEETKGEAFSHGHIEFKLCDLPEEPPRPR</sequence>
<evidence type="ECO:0000256" key="12">
    <source>
        <dbReference type="ARBA" id="ARBA00070590"/>
    </source>
</evidence>
<dbReference type="Proteomes" id="UP000558488">
    <property type="component" value="Unassembled WGS sequence"/>
</dbReference>
<organism evidence="21 22">
    <name type="scientific">Pipistrellus kuhlii</name>
    <name type="common">Kuhl's pipistrelle</name>
    <dbReference type="NCBI Taxonomy" id="59472"/>
    <lineage>
        <taxon>Eukaryota</taxon>
        <taxon>Metazoa</taxon>
        <taxon>Chordata</taxon>
        <taxon>Craniata</taxon>
        <taxon>Vertebrata</taxon>
        <taxon>Euteleostomi</taxon>
        <taxon>Mammalia</taxon>
        <taxon>Eutheria</taxon>
        <taxon>Laurasiatheria</taxon>
        <taxon>Chiroptera</taxon>
        <taxon>Yangochiroptera</taxon>
        <taxon>Vespertilionidae</taxon>
        <taxon>Pipistrellus</taxon>
    </lineage>
</organism>
<dbReference type="PROSITE" id="PS50262">
    <property type="entry name" value="G_PROTEIN_RECEP_F1_2"/>
    <property type="match status" value="1"/>
</dbReference>
<comment type="similarity">
    <text evidence="2 17">Belongs to the G-protein coupled receptor 1 family.</text>
</comment>
<evidence type="ECO:0000256" key="14">
    <source>
        <dbReference type="ARBA" id="ARBA00079958"/>
    </source>
</evidence>
<feature type="region of interest" description="Disordered" evidence="18">
    <location>
        <begin position="356"/>
        <end position="391"/>
    </location>
</feature>
<keyword evidence="9" id="KW-0325">Glycoprotein</keyword>
<reference evidence="21 22" key="1">
    <citation type="journal article" date="2020" name="Nature">
        <title>Six reference-quality genomes reveal evolution of bat adaptations.</title>
        <authorList>
            <person name="Jebb D."/>
            <person name="Huang Z."/>
            <person name="Pippel M."/>
            <person name="Hughes G.M."/>
            <person name="Lavrichenko K."/>
            <person name="Devanna P."/>
            <person name="Winkler S."/>
            <person name="Jermiin L.S."/>
            <person name="Skirmuntt E.C."/>
            <person name="Katzourakis A."/>
            <person name="Burkitt-Gray L."/>
            <person name="Ray D.A."/>
            <person name="Sullivan K.A.M."/>
            <person name="Roscito J.G."/>
            <person name="Kirilenko B.M."/>
            <person name="Davalos L.M."/>
            <person name="Corthals A.P."/>
            <person name="Power M.L."/>
            <person name="Jones G."/>
            <person name="Ransome R.D."/>
            <person name="Dechmann D.K.N."/>
            <person name="Locatelli A.G."/>
            <person name="Puechmaille S.J."/>
            <person name="Fedrigo O."/>
            <person name="Jarvis E.D."/>
            <person name="Hiller M."/>
            <person name="Vernes S.C."/>
            <person name="Myers E.W."/>
            <person name="Teeling E.C."/>
        </authorList>
    </citation>
    <scope>NUCLEOTIDE SEQUENCE [LARGE SCALE GENOMIC DNA]</scope>
    <source>
        <strain evidence="21">MPipKuh1</strain>
        <tissue evidence="21">Flight muscle</tissue>
    </source>
</reference>
<dbReference type="FunFam" id="1.20.1070.10:FF:000227">
    <property type="entry name" value="Pyroglutamylated RFamide peptide receptor a"/>
    <property type="match status" value="1"/>
</dbReference>
<dbReference type="GO" id="GO:0005886">
    <property type="term" value="C:plasma membrane"/>
    <property type="evidence" value="ECO:0007669"/>
    <property type="project" value="UniProtKB-SubCell"/>
</dbReference>
<feature type="transmembrane region" description="Helical" evidence="19">
    <location>
        <begin position="271"/>
        <end position="292"/>
    </location>
</feature>
<dbReference type="PANTHER" id="PTHR45695">
    <property type="entry name" value="LEUCOKININ RECEPTOR-RELATED"/>
    <property type="match status" value="1"/>
</dbReference>
<keyword evidence="7 19" id="KW-0472">Membrane</keyword>
<evidence type="ECO:0000256" key="7">
    <source>
        <dbReference type="ARBA" id="ARBA00023136"/>
    </source>
</evidence>
<name>A0A7J7UAQ7_PIPKU</name>
<evidence type="ECO:0000256" key="13">
    <source>
        <dbReference type="ARBA" id="ARBA00079726"/>
    </source>
</evidence>
<feature type="compositionally biased region" description="Basic and acidic residues" evidence="18">
    <location>
        <begin position="378"/>
        <end position="391"/>
    </location>
</feature>
<keyword evidence="4 17" id="KW-0812">Transmembrane</keyword>
<dbReference type="GO" id="GO:0004983">
    <property type="term" value="F:neuropeptide Y receptor activity"/>
    <property type="evidence" value="ECO:0007669"/>
    <property type="project" value="InterPro"/>
</dbReference>
<feature type="transmembrane region" description="Helical" evidence="19">
    <location>
        <begin position="82"/>
        <end position="102"/>
    </location>
</feature>
<comment type="subcellular location">
    <subcellularLocation>
        <location evidence="1">Cell membrane</location>
        <topology evidence="1">Multi-pass membrane protein</topology>
    </subcellularLocation>
</comment>
<evidence type="ECO:0000256" key="11">
    <source>
        <dbReference type="ARBA" id="ARBA00059793"/>
    </source>
</evidence>
<evidence type="ECO:0000256" key="5">
    <source>
        <dbReference type="ARBA" id="ARBA00022989"/>
    </source>
</evidence>
<keyword evidence="22" id="KW-1185">Reference proteome</keyword>
<dbReference type="OrthoDB" id="9979846at2759"/>
<dbReference type="Pfam" id="PF00001">
    <property type="entry name" value="7tm_1"/>
    <property type="match status" value="1"/>
</dbReference>
<evidence type="ECO:0000256" key="16">
    <source>
        <dbReference type="ARBA" id="ARBA00082238"/>
    </source>
</evidence>
<keyword evidence="6 17" id="KW-0297">G-protein coupled receptor</keyword>
<dbReference type="Gene3D" id="1.20.1070.10">
    <property type="entry name" value="Rhodopsin 7-helix transmembrane proteins"/>
    <property type="match status" value="1"/>
</dbReference>
<dbReference type="PRINTS" id="PR00237">
    <property type="entry name" value="GPCRRHODOPSN"/>
</dbReference>
<keyword evidence="5 19" id="KW-1133">Transmembrane helix</keyword>
<evidence type="ECO:0000256" key="3">
    <source>
        <dbReference type="ARBA" id="ARBA00022475"/>
    </source>
</evidence>
<protein>
    <recommendedName>
        <fullName evidence="12">Pyroglutamylated RF-amide peptide receptor</fullName>
    </recommendedName>
    <alternativeName>
        <fullName evidence="13">AQ27</fullName>
    </alternativeName>
    <alternativeName>
        <fullName evidence="15">G-protein coupled receptor 103</fullName>
    </alternativeName>
    <alternativeName>
        <fullName evidence="14">Orexigenic neuropeptide QRFP receptor</fullName>
    </alternativeName>
    <alternativeName>
        <fullName evidence="16">SP9155</fullName>
    </alternativeName>
</protein>
<dbReference type="EMBL" id="JACAGB010000021">
    <property type="protein sequence ID" value="KAF6309836.1"/>
    <property type="molecule type" value="Genomic_DNA"/>
</dbReference>
<feature type="domain" description="G-protein coupled receptors family 1 profile" evidence="20">
    <location>
        <begin position="62"/>
        <end position="332"/>
    </location>
</feature>
<dbReference type="InterPro" id="IPR000276">
    <property type="entry name" value="GPCR_Rhodpsn"/>
</dbReference>
<dbReference type="SUPFAM" id="SSF81321">
    <property type="entry name" value="Family A G protein-coupled receptor-like"/>
    <property type="match status" value="1"/>
</dbReference>
<comment type="caution">
    <text evidence="21">The sequence shown here is derived from an EMBL/GenBank/DDBJ whole genome shotgun (WGS) entry which is preliminary data.</text>
</comment>
<evidence type="ECO:0000256" key="2">
    <source>
        <dbReference type="ARBA" id="ARBA00010663"/>
    </source>
</evidence>
<dbReference type="PRINTS" id="PR01012">
    <property type="entry name" value="NRPEPTIDEYR"/>
</dbReference>
<keyword evidence="3" id="KW-1003">Cell membrane</keyword>
<evidence type="ECO:0000256" key="1">
    <source>
        <dbReference type="ARBA" id="ARBA00004651"/>
    </source>
</evidence>
<evidence type="ECO:0000256" key="15">
    <source>
        <dbReference type="ARBA" id="ARBA00082019"/>
    </source>
</evidence>
<evidence type="ECO:0000256" key="9">
    <source>
        <dbReference type="ARBA" id="ARBA00023180"/>
    </source>
</evidence>
<feature type="transmembrane region" description="Helical" evidence="19">
    <location>
        <begin position="46"/>
        <end position="70"/>
    </location>
</feature>
<accession>A0A7J7UAQ7</accession>
<feature type="transmembrane region" description="Helical" evidence="19">
    <location>
        <begin position="162"/>
        <end position="181"/>
    </location>
</feature>
<dbReference type="InterPro" id="IPR000611">
    <property type="entry name" value="NPY_rcpt"/>
</dbReference>
<dbReference type="AlphaFoldDB" id="A0A7J7UAQ7"/>
<comment type="function">
    <text evidence="11">Receptor for the orexigenic neuropeptide QRFP. The activity of this receptor is mediated by G proteins that modulate adenylate cyclase activity and intracellular calcium levels.</text>
</comment>
<evidence type="ECO:0000259" key="20">
    <source>
        <dbReference type="PROSITE" id="PS50262"/>
    </source>
</evidence>
<evidence type="ECO:0000256" key="10">
    <source>
        <dbReference type="ARBA" id="ARBA00023224"/>
    </source>
</evidence>
<evidence type="ECO:0000313" key="22">
    <source>
        <dbReference type="Proteomes" id="UP000558488"/>
    </source>
</evidence>
<evidence type="ECO:0000256" key="19">
    <source>
        <dbReference type="SAM" id="Phobius"/>
    </source>
</evidence>
<evidence type="ECO:0000256" key="17">
    <source>
        <dbReference type="RuleBase" id="RU000688"/>
    </source>
</evidence>
<evidence type="ECO:0000256" key="4">
    <source>
        <dbReference type="ARBA" id="ARBA00022692"/>
    </source>
</evidence>
<dbReference type="PROSITE" id="PS00237">
    <property type="entry name" value="G_PROTEIN_RECEP_F1_1"/>
    <property type="match status" value="1"/>
</dbReference>
<feature type="transmembrane region" description="Helical" evidence="19">
    <location>
        <begin position="122"/>
        <end position="141"/>
    </location>
</feature>
<feature type="transmembrane region" description="Helical" evidence="19">
    <location>
        <begin position="213"/>
        <end position="234"/>
    </location>
</feature>
<keyword evidence="10 17" id="KW-0807">Transducer</keyword>
<evidence type="ECO:0000256" key="18">
    <source>
        <dbReference type="SAM" id="MobiDB-lite"/>
    </source>
</evidence>
<evidence type="ECO:0000313" key="21">
    <source>
        <dbReference type="EMBL" id="KAF6309836.1"/>
    </source>
</evidence>
<dbReference type="InterPro" id="IPR017452">
    <property type="entry name" value="GPCR_Rhodpsn_7TM"/>
</dbReference>
<gene>
    <name evidence="21" type="ORF">mPipKuh1_014438</name>
</gene>
<evidence type="ECO:0000256" key="6">
    <source>
        <dbReference type="ARBA" id="ARBA00023040"/>
    </source>
</evidence>
<keyword evidence="8 17" id="KW-0675">Receptor</keyword>
<evidence type="ECO:0000256" key="8">
    <source>
        <dbReference type="ARBA" id="ARBA00023170"/>
    </source>
</evidence>
<proteinExistence type="inferred from homology"/>
<dbReference type="PANTHER" id="PTHR45695:SF20">
    <property type="entry name" value="PYROGLUTAMYLATED RFAMIDE PEPTIDE RECEPTOR"/>
    <property type="match status" value="1"/>
</dbReference>
<dbReference type="CDD" id="cd15205">
    <property type="entry name" value="7tmA_QRFPR"/>
    <property type="match status" value="1"/>
</dbReference>
<feature type="transmembrane region" description="Helical" evidence="19">
    <location>
        <begin position="312"/>
        <end position="335"/>
    </location>
</feature>